<dbReference type="CDD" id="cd06581">
    <property type="entry name" value="TM_PBP1_LivM_like"/>
    <property type="match status" value="1"/>
</dbReference>
<organism evidence="7 8">
    <name type="scientific">Pigmentiphaga kullae</name>
    <dbReference type="NCBI Taxonomy" id="151784"/>
    <lineage>
        <taxon>Bacteria</taxon>
        <taxon>Pseudomonadati</taxon>
        <taxon>Pseudomonadota</taxon>
        <taxon>Betaproteobacteria</taxon>
        <taxon>Burkholderiales</taxon>
        <taxon>Alcaligenaceae</taxon>
        <taxon>Pigmentiphaga</taxon>
    </lineage>
</organism>
<sequence length="341" mass="36478">MNRMSGIAVPGRGAPGLFTQWNRRAVFGWVGLLLLALVPVASHATDTPYLINAMTRFVIYGLAAVSLDLVLGYGALISFGHAMFFGLGGYVVAIVTFHAVEAGPLFGWAGSTQALVVWPLALACCALLGWAVGYLALRTSGVQFIMITLAFGQMVYFILVSLQVYGGDDGLMMSQRSQLPGIDLADPVSFYYFSLAVLALWTLFCVKLVNSRYGMVLQALRQSERRAVNLGVAPMPYRLSAFVISAVGTGMAGILWANYAELVTPDMAAWTKSGELMAIVILGGVGTLLGPIAGAAVFLGLEQALSAWTEHWMFIMGPILVLVVLAGKHGLFGHWLGKRHG</sequence>
<dbReference type="PANTHER" id="PTHR30482">
    <property type="entry name" value="HIGH-AFFINITY BRANCHED-CHAIN AMINO ACID TRANSPORT SYSTEM PERMEASE"/>
    <property type="match status" value="1"/>
</dbReference>
<accession>A0A4Q7NIJ5</accession>
<evidence type="ECO:0000256" key="1">
    <source>
        <dbReference type="ARBA" id="ARBA00004651"/>
    </source>
</evidence>
<dbReference type="GO" id="GO:0015658">
    <property type="term" value="F:branched-chain amino acid transmembrane transporter activity"/>
    <property type="evidence" value="ECO:0007669"/>
    <property type="project" value="InterPro"/>
</dbReference>
<dbReference type="PANTHER" id="PTHR30482:SF17">
    <property type="entry name" value="ABC TRANSPORTER ATP-BINDING PROTEIN"/>
    <property type="match status" value="1"/>
</dbReference>
<comment type="caution">
    <text evidence="7">The sequence shown here is derived from an EMBL/GenBank/DDBJ whole genome shotgun (WGS) entry which is preliminary data.</text>
</comment>
<keyword evidence="4 6" id="KW-1133">Transmembrane helix</keyword>
<dbReference type="Proteomes" id="UP000292445">
    <property type="component" value="Unassembled WGS sequence"/>
</dbReference>
<proteinExistence type="predicted"/>
<keyword evidence="5 6" id="KW-0472">Membrane</keyword>
<dbReference type="Pfam" id="PF02653">
    <property type="entry name" value="BPD_transp_2"/>
    <property type="match status" value="1"/>
</dbReference>
<dbReference type="InterPro" id="IPR043428">
    <property type="entry name" value="LivM-like"/>
</dbReference>
<keyword evidence="3 6" id="KW-0812">Transmembrane</keyword>
<gene>
    <name evidence="7" type="ORF">EV675_0742</name>
</gene>
<feature type="transmembrane region" description="Helical" evidence="6">
    <location>
        <begin position="276"/>
        <end position="301"/>
    </location>
</feature>
<dbReference type="EMBL" id="SGXC01000001">
    <property type="protein sequence ID" value="RZS84723.1"/>
    <property type="molecule type" value="Genomic_DNA"/>
</dbReference>
<evidence type="ECO:0000256" key="2">
    <source>
        <dbReference type="ARBA" id="ARBA00022475"/>
    </source>
</evidence>
<evidence type="ECO:0000256" key="3">
    <source>
        <dbReference type="ARBA" id="ARBA00022692"/>
    </source>
</evidence>
<dbReference type="GO" id="GO:0005886">
    <property type="term" value="C:plasma membrane"/>
    <property type="evidence" value="ECO:0007669"/>
    <property type="project" value="UniProtKB-SubCell"/>
</dbReference>
<dbReference type="AlphaFoldDB" id="A0A4Q7NIJ5"/>
<feature type="transmembrane region" description="Helical" evidence="6">
    <location>
        <begin position="313"/>
        <end position="336"/>
    </location>
</feature>
<feature type="transmembrane region" description="Helical" evidence="6">
    <location>
        <begin position="230"/>
        <end position="256"/>
    </location>
</feature>
<evidence type="ECO:0000256" key="5">
    <source>
        <dbReference type="ARBA" id="ARBA00023136"/>
    </source>
</evidence>
<feature type="transmembrane region" description="Helical" evidence="6">
    <location>
        <begin position="115"/>
        <end position="137"/>
    </location>
</feature>
<dbReference type="InterPro" id="IPR001851">
    <property type="entry name" value="ABC_transp_permease"/>
</dbReference>
<feature type="transmembrane region" description="Helical" evidence="6">
    <location>
        <begin position="144"/>
        <end position="165"/>
    </location>
</feature>
<evidence type="ECO:0000256" key="4">
    <source>
        <dbReference type="ARBA" id="ARBA00022989"/>
    </source>
</evidence>
<evidence type="ECO:0000256" key="6">
    <source>
        <dbReference type="SAM" id="Phobius"/>
    </source>
</evidence>
<reference evidence="7 8" key="1">
    <citation type="submission" date="2019-02" db="EMBL/GenBank/DDBJ databases">
        <title>Genomic Encyclopedia of Type Strains, Phase IV (KMG-IV): sequencing the most valuable type-strain genomes for metagenomic binning, comparative biology and taxonomic classification.</title>
        <authorList>
            <person name="Goeker M."/>
        </authorList>
    </citation>
    <scope>NUCLEOTIDE SEQUENCE [LARGE SCALE GENOMIC DNA]</scope>
    <source>
        <strain evidence="7 8">K24</strain>
    </source>
</reference>
<protein>
    <submittedName>
        <fullName evidence="7">Amino acid/amide ABC transporter membrane protein 2 (HAAT family)</fullName>
    </submittedName>
</protein>
<feature type="transmembrane region" description="Helical" evidence="6">
    <location>
        <begin position="54"/>
        <end position="76"/>
    </location>
</feature>
<keyword evidence="2" id="KW-1003">Cell membrane</keyword>
<keyword evidence="8" id="KW-1185">Reference proteome</keyword>
<feature type="transmembrane region" description="Helical" evidence="6">
    <location>
        <begin position="190"/>
        <end position="209"/>
    </location>
</feature>
<feature type="transmembrane region" description="Helical" evidence="6">
    <location>
        <begin position="83"/>
        <end position="109"/>
    </location>
</feature>
<evidence type="ECO:0000313" key="7">
    <source>
        <dbReference type="EMBL" id="RZS84723.1"/>
    </source>
</evidence>
<evidence type="ECO:0000313" key="8">
    <source>
        <dbReference type="Proteomes" id="UP000292445"/>
    </source>
</evidence>
<comment type="subcellular location">
    <subcellularLocation>
        <location evidence="1">Cell membrane</location>
        <topology evidence="1">Multi-pass membrane protein</topology>
    </subcellularLocation>
</comment>
<name>A0A4Q7NIJ5_9BURK</name>